<keyword evidence="6 9" id="KW-0472">Membrane</keyword>
<keyword evidence="12" id="KW-1185">Reference proteome</keyword>
<dbReference type="GO" id="GO:0005351">
    <property type="term" value="F:carbohydrate:proton symporter activity"/>
    <property type="evidence" value="ECO:0007669"/>
    <property type="project" value="TreeGrafter"/>
</dbReference>
<evidence type="ECO:0000256" key="3">
    <source>
        <dbReference type="ARBA" id="ARBA00022448"/>
    </source>
</evidence>
<comment type="subcellular location">
    <subcellularLocation>
        <location evidence="1">Membrane</location>
        <topology evidence="1">Multi-pass membrane protein</topology>
    </subcellularLocation>
</comment>
<dbReference type="Gene3D" id="1.20.1250.20">
    <property type="entry name" value="MFS general substrate transporter like domains"/>
    <property type="match status" value="1"/>
</dbReference>
<dbReference type="GO" id="GO:0016020">
    <property type="term" value="C:membrane"/>
    <property type="evidence" value="ECO:0007669"/>
    <property type="project" value="UniProtKB-SubCell"/>
</dbReference>
<dbReference type="InterPro" id="IPR020846">
    <property type="entry name" value="MFS_dom"/>
</dbReference>
<feature type="compositionally biased region" description="Basic and acidic residues" evidence="8">
    <location>
        <begin position="476"/>
        <end position="489"/>
    </location>
</feature>
<comment type="caution">
    <text evidence="11">The sequence shown here is derived from an EMBL/GenBank/DDBJ whole genome shotgun (WGS) entry which is preliminary data.</text>
</comment>
<keyword evidence="5 9" id="KW-1133">Transmembrane helix</keyword>
<dbReference type="NCBIfam" id="TIGR00879">
    <property type="entry name" value="SP"/>
    <property type="match status" value="1"/>
</dbReference>
<feature type="transmembrane region" description="Helical" evidence="9">
    <location>
        <begin position="171"/>
        <end position="192"/>
    </location>
</feature>
<dbReference type="PRINTS" id="PR00171">
    <property type="entry name" value="SUGRTRNSPORT"/>
</dbReference>
<feature type="transmembrane region" description="Helical" evidence="9">
    <location>
        <begin position="298"/>
        <end position="318"/>
    </location>
</feature>
<evidence type="ECO:0000256" key="8">
    <source>
        <dbReference type="SAM" id="MobiDB-lite"/>
    </source>
</evidence>
<feature type="transmembrane region" description="Helical" evidence="9">
    <location>
        <begin position="139"/>
        <end position="159"/>
    </location>
</feature>
<dbReference type="RefSeq" id="XP_060307989.1">
    <property type="nucleotide sequence ID" value="XM_060461561.1"/>
</dbReference>
<dbReference type="InterPro" id="IPR003663">
    <property type="entry name" value="Sugar/inositol_transpt"/>
</dbReference>
<evidence type="ECO:0000256" key="6">
    <source>
        <dbReference type="ARBA" id="ARBA00023136"/>
    </source>
</evidence>
<keyword evidence="4 9" id="KW-0812">Transmembrane</keyword>
<sequence length="489" mass="53321">AINTGKLITIFSGAFLAIGGFLFGYDSGIISSTLAQEHFIEYFGGSISDSEAGGIVSSFTGGAIIGCLVVSFLADALGRRLTVFTGSVTAIFGCALQAGATTIPMLIAGRLIAGLAVGILSAVTPMYCSEIAQADIRGALSGLLQWMLSWGFFVAQWLGYGCSHVDSHFQWRFPLAFQVAPAFLMAVGIWFLSESPRWLIEKERYEEARLVLKRLHGNGDNDDFLEAEYQEIHDTIIADRSVNAVHWKALFTRPSWRRRLLLGCGVQAFGQLSGVNVINYYGPRIYESLGIDNQTSLMIIGISGSLSIVWCSIGLWALERIGRVKPLIFSAVGCGLALVVNAVLSKYLPTENGNQLRAMVAMNFVFSFFFTMTGIISWVYPAEIFPIEIRAKGNAIATLMNWSLNLVFAQVSPLAFTAVGFRYFFAFFVFNLCAALSYGLFYPETAGRTLEQMDILFGDATVAPAGKESGPTSWHGEGREDVSETKPEK</sequence>
<evidence type="ECO:0000256" key="4">
    <source>
        <dbReference type="ARBA" id="ARBA00022692"/>
    </source>
</evidence>
<dbReference type="InterPro" id="IPR005828">
    <property type="entry name" value="MFS_sugar_transport-like"/>
</dbReference>
<name>A0AAI9YLB3_9PEZI</name>
<evidence type="ECO:0000256" key="9">
    <source>
        <dbReference type="SAM" id="Phobius"/>
    </source>
</evidence>
<feature type="transmembrane region" description="Helical" evidence="9">
    <location>
        <begin position="52"/>
        <end position="74"/>
    </location>
</feature>
<feature type="transmembrane region" description="Helical" evidence="9">
    <location>
        <begin position="260"/>
        <end position="278"/>
    </location>
</feature>
<dbReference type="SUPFAM" id="SSF103473">
    <property type="entry name" value="MFS general substrate transporter"/>
    <property type="match status" value="1"/>
</dbReference>
<feature type="transmembrane region" description="Helical" evidence="9">
    <location>
        <begin position="360"/>
        <end position="381"/>
    </location>
</feature>
<gene>
    <name evidence="11" type="ORF">CCOS01_13415</name>
</gene>
<dbReference type="PROSITE" id="PS00216">
    <property type="entry name" value="SUGAR_TRANSPORT_1"/>
    <property type="match status" value="1"/>
</dbReference>
<organism evidence="11 12">
    <name type="scientific">Colletotrichum costaricense</name>
    <dbReference type="NCBI Taxonomy" id="1209916"/>
    <lineage>
        <taxon>Eukaryota</taxon>
        <taxon>Fungi</taxon>
        <taxon>Dikarya</taxon>
        <taxon>Ascomycota</taxon>
        <taxon>Pezizomycotina</taxon>
        <taxon>Sordariomycetes</taxon>
        <taxon>Hypocreomycetidae</taxon>
        <taxon>Glomerellales</taxon>
        <taxon>Glomerellaceae</taxon>
        <taxon>Colletotrichum</taxon>
        <taxon>Colletotrichum acutatum species complex</taxon>
    </lineage>
</organism>
<evidence type="ECO:0000313" key="11">
    <source>
        <dbReference type="EMBL" id="KAK1515222.1"/>
    </source>
</evidence>
<dbReference type="Proteomes" id="UP001240678">
    <property type="component" value="Unassembled WGS sequence"/>
</dbReference>
<dbReference type="FunFam" id="1.20.1250.20:FF:000090">
    <property type="entry name" value="MFS sugar transporter, putative"/>
    <property type="match status" value="1"/>
</dbReference>
<dbReference type="InterPro" id="IPR050360">
    <property type="entry name" value="MFS_Sugar_Transporters"/>
</dbReference>
<feature type="transmembrane region" description="Helical" evidence="9">
    <location>
        <begin position="393"/>
        <end position="411"/>
    </location>
</feature>
<feature type="transmembrane region" description="Helical" evidence="9">
    <location>
        <begin position="423"/>
        <end position="443"/>
    </location>
</feature>
<feature type="region of interest" description="Disordered" evidence="8">
    <location>
        <begin position="464"/>
        <end position="489"/>
    </location>
</feature>
<dbReference type="EMBL" id="MOOE01000017">
    <property type="protein sequence ID" value="KAK1515222.1"/>
    <property type="molecule type" value="Genomic_DNA"/>
</dbReference>
<dbReference type="GeneID" id="85345108"/>
<accession>A0AAI9YLB3</accession>
<evidence type="ECO:0000259" key="10">
    <source>
        <dbReference type="PROSITE" id="PS50850"/>
    </source>
</evidence>
<feature type="transmembrane region" description="Helical" evidence="9">
    <location>
        <begin position="106"/>
        <end position="127"/>
    </location>
</feature>
<evidence type="ECO:0000256" key="2">
    <source>
        <dbReference type="ARBA" id="ARBA00010992"/>
    </source>
</evidence>
<reference evidence="11 12" key="1">
    <citation type="submission" date="2016-10" db="EMBL/GenBank/DDBJ databases">
        <title>The genome sequence of Colletotrichum fioriniae PJ7.</title>
        <authorList>
            <person name="Baroncelli R."/>
        </authorList>
    </citation>
    <scope>NUCLEOTIDE SEQUENCE [LARGE SCALE GENOMIC DNA]</scope>
    <source>
        <strain evidence="11 12">IMI 309622</strain>
    </source>
</reference>
<evidence type="ECO:0000256" key="7">
    <source>
        <dbReference type="RuleBase" id="RU003346"/>
    </source>
</evidence>
<evidence type="ECO:0000313" key="12">
    <source>
        <dbReference type="Proteomes" id="UP001240678"/>
    </source>
</evidence>
<dbReference type="PROSITE" id="PS00217">
    <property type="entry name" value="SUGAR_TRANSPORT_2"/>
    <property type="match status" value="1"/>
</dbReference>
<evidence type="ECO:0000256" key="5">
    <source>
        <dbReference type="ARBA" id="ARBA00022989"/>
    </source>
</evidence>
<feature type="transmembrane region" description="Helical" evidence="9">
    <location>
        <begin position="7"/>
        <end position="25"/>
    </location>
</feature>
<proteinExistence type="inferred from homology"/>
<keyword evidence="3 7" id="KW-0813">Transport</keyword>
<dbReference type="AlphaFoldDB" id="A0AAI9YLB3"/>
<comment type="similarity">
    <text evidence="2 7">Belongs to the major facilitator superfamily. Sugar transporter (TC 2.A.1.1) family.</text>
</comment>
<feature type="transmembrane region" description="Helical" evidence="9">
    <location>
        <begin position="81"/>
        <end position="100"/>
    </location>
</feature>
<feature type="domain" description="Major facilitator superfamily (MFS) profile" evidence="10">
    <location>
        <begin position="12"/>
        <end position="446"/>
    </location>
</feature>
<dbReference type="PANTHER" id="PTHR48022">
    <property type="entry name" value="PLASTIDIC GLUCOSE TRANSPORTER 4"/>
    <property type="match status" value="1"/>
</dbReference>
<dbReference type="InterPro" id="IPR036259">
    <property type="entry name" value="MFS_trans_sf"/>
</dbReference>
<dbReference type="Pfam" id="PF00083">
    <property type="entry name" value="Sugar_tr"/>
    <property type="match status" value="1"/>
</dbReference>
<feature type="transmembrane region" description="Helical" evidence="9">
    <location>
        <begin position="327"/>
        <end position="348"/>
    </location>
</feature>
<feature type="non-terminal residue" evidence="11">
    <location>
        <position position="1"/>
    </location>
</feature>
<dbReference type="PROSITE" id="PS50850">
    <property type="entry name" value="MFS"/>
    <property type="match status" value="1"/>
</dbReference>
<dbReference type="InterPro" id="IPR005829">
    <property type="entry name" value="Sugar_transporter_CS"/>
</dbReference>
<dbReference type="PANTHER" id="PTHR48022:SF9">
    <property type="entry name" value="MAJOR FACILITATOR SUPERFAMILY (MFS) PROFILE DOMAIN-CONTAINING PROTEIN"/>
    <property type="match status" value="1"/>
</dbReference>
<evidence type="ECO:0000256" key="1">
    <source>
        <dbReference type="ARBA" id="ARBA00004141"/>
    </source>
</evidence>
<protein>
    <recommendedName>
        <fullName evidence="10">Major facilitator superfamily (MFS) profile domain-containing protein</fullName>
    </recommendedName>
</protein>